<comment type="caution">
    <text evidence="2">The sequence shown here is derived from an EMBL/GenBank/DDBJ whole genome shotgun (WGS) entry which is preliminary data.</text>
</comment>
<proteinExistence type="predicted"/>
<organism evidence="2 3">
    <name type="scientific">Caenimonas aquaedulcis</name>
    <dbReference type="NCBI Taxonomy" id="2793270"/>
    <lineage>
        <taxon>Bacteria</taxon>
        <taxon>Pseudomonadati</taxon>
        <taxon>Pseudomonadota</taxon>
        <taxon>Betaproteobacteria</taxon>
        <taxon>Burkholderiales</taxon>
        <taxon>Comamonadaceae</taxon>
        <taxon>Caenimonas</taxon>
    </lineage>
</organism>
<keyword evidence="3" id="KW-1185">Reference proteome</keyword>
<evidence type="ECO:0000256" key="1">
    <source>
        <dbReference type="SAM" id="MobiDB-lite"/>
    </source>
</evidence>
<evidence type="ECO:0000313" key="3">
    <source>
        <dbReference type="Proteomes" id="UP000651050"/>
    </source>
</evidence>
<feature type="compositionally biased region" description="Polar residues" evidence="1">
    <location>
        <begin position="11"/>
        <end position="30"/>
    </location>
</feature>
<sequence length="63" mass="6477">MSGDTKDTAAHPNSPSKDATNVPRSGSGSDTALEVMIRKRQLDTHGESESQPGEDAAGTPPAN</sequence>
<dbReference type="AlphaFoldDB" id="A0A931H2F6"/>
<dbReference type="RefSeq" id="WP_196985205.1">
    <property type="nucleotide sequence ID" value="NZ_JADWYS010000001.1"/>
</dbReference>
<gene>
    <name evidence="2" type="ORF">I5803_04505</name>
</gene>
<evidence type="ECO:0000313" key="2">
    <source>
        <dbReference type="EMBL" id="MBG9387269.1"/>
    </source>
</evidence>
<protein>
    <submittedName>
        <fullName evidence="2">Uncharacterized protein</fullName>
    </submittedName>
</protein>
<reference evidence="2" key="1">
    <citation type="submission" date="2020-11" db="EMBL/GenBank/DDBJ databases">
        <title>Bacterial whole genome sequence for Caenimonas sp. DR4.4.</title>
        <authorList>
            <person name="Le V."/>
            <person name="Ko S.-R."/>
            <person name="Ahn C.-Y."/>
            <person name="Oh H.-M."/>
        </authorList>
    </citation>
    <scope>NUCLEOTIDE SEQUENCE</scope>
    <source>
        <strain evidence="2">DR4.4</strain>
    </source>
</reference>
<dbReference type="Proteomes" id="UP000651050">
    <property type="component" value="Unassembled WGS sequence"/>
</dbReference>
<dbReference type="EMBL" id="JADWYS010000001">
    <property type="protein sequence ID" value="MBG9387269.1"/>
    <property type="molecule type" value="Genomic_DNA"/>
</dbReference>
<feature type="region of interest" description="Disordered" evidence="1">
    <location>
        <begin position="1"/>
        <end position="63"/>
    </location>
</feature>
<accession>A0A931H2F6</accession>
<name>A0A931H2F6_9BURK</name>
<feature type="compositionally biased region" description="Basic and acidic residues" evidence="1">
    <location>
        <begin position="36"/>
        <end position="48"/>
    </location>
</feature>